<dbReference type="RefSeq" id="WP_115480789.1">
    <property type="nucleotide sequence ID" value="NZ_QRCT01000012.1"/>
</dbReference>
<proteinExistence type="predicted"/>
<keyword evidence="2" id="KW-1185">Reference proteome</keyword>
<organism evidence="1 2">
    <name type="scientific">Anaerosacchariphilus polymeriproducens</name>
    <dbReference type="NCBI Taxonomy" id="1812858"/>
    <lineage>
        <taxon>Bacteria</taxon>
        <taxon>Bacillati</taxon>
        <taxon>Bacillota</taxon>
        <taxon>Clostridia</taxon>
        <taxon>Lachnospirales</taxon>
        <taxon>Lachnospiraceae</taxon>
        <taxon>Anaerosacchariphilus</taxon>
    </lineage>
</organism>
<dbReference type="Proteomes" id="UP000255036">
    <property type="component" value="Unassembled WGS sequence"/>
</dbReference>
<dbReference type="OrthoDB" id="2884657at2"/>
<name>A0A371AYB4_9FIRM</name>
<dbReference type="EMBL" id="QRCT01000012">
    <property type="protein sequence ID" value="RDU24556.1"/>
    <property type="molecule type" value="Genomic_DNA"/>
</dbReference>
<protein>
    <submittedName>
        <fullName evidence="1">Uncharacterized protein</fullName>
    </submittedName>
</protein>
<comment type="caution">
    <text evidence="1">The sequence shown here is derived from an EMBL/GenBank/DDBJ whole genome shotgun (WGS) entry which is preliminary data.</text>
</comment>
<sequence>MSETKNTRLDVTAMNEAITQLSQALEEFKGYDKSYLREMGEELDSFQSDFASKAQDLLKSMEDTVAPKMLDKMTKFRDGLKVVRDLLVNVDDASAKAMTKQ</sequence>
<evidence type="ECO:0000313" key="1">
    <source>
        <dbReference type="EMBL" id="RDU24556.1"/>
    </source>
</evidence>
<gene>
    <name evidence="1" type="ORF">DWV06_03580</name>
</gene>
<evidence type="ECO:0000313" key="2">
    <source>
        <dbReference type="Proteomes" id="UP000255036"/>
    </source>
</evidence>
<accession>A0A371AYB4</accession>
<reference evidence="1 2" key="1">
    <citation type="submission" date="2018-07" db="EMBL/GenBank/DDBJ databases">
        <title>Anaerosacharophilus polymeroproducens gen. nov. sp. nov., an anaerobic bacterium isolated from salt field.</title>
        <authorList>
            <person name="Kim W."/>
            <person name="Yang S.-H."/>
            <person name="Oh J."/>
            <person name="Lee J.-H."/>
            <person name="Kwon K.K."/>
        </authorList>
    </citation>
    <scope>NUCLEOTIDE SEQUENCE [LARGE SCALE GENOMIC DNA]</scope>
    <source>
        <strain evidence="1 2">MCWD5</strain>
    </source>
</reference>
<dbReference type="AlphaFoldDB" id="A0A371AYB4"/>